<organism evidence="2 3">
    <name type="scientific">Kineosporia succinea</name>
    <dbReference type="NCBI Taxonomy" id="84632"/>
    <lineage>
        <taxon>Bacteria</taxon>
        <taxon>Bacillati</taxon>
        <taxon>Actinomycetota</taxon>
        <taxon>Actinomycetes</taxon>
        <taxon>Kineosporiales</taxon>
        <taxon>Kineosporiaceae</taxon>
        <taxon>Kineosporia</taxon>
    </lineage>
</organism>
<keyword evidence="1" id="KW-0472">Membrane</keyword>
<comment type="caution">
    <text evidence="2">The sequence shown here is derived from an EMBL/GenBank/DDBJ whole genome shotgun (WGS) entry which is preliminary data.</text>
</comment>
<protein>
    <submittedName>
        <fullName evidence="2">NADH:ubiquinone oxidoreductase subunit 5 (Subunit L)/multisubunit Na+/H+ antiporter MnhA subunit</fullName>
    </submittedName>
</protein>
<keyword evidence="1" id="KW-0812">Transmembrane</keyword>
<evidence type="ECO:0000313" key="3">
    <source>
        <dbReference type="Proteomes" id="UP001235712"/>
    </source>
</evidence>
<dbReference type="Proteomes" id="UP001235712">
    <property type="component" value="Unassembled WGS sequence"/>
</dbReference>
<name>A0ABT9NWS9_9ACTN</name>
<reference evidence="2 3" key="1">
    <citation type="submission" date="2023-07" db="EMBL/GenBank/DDBJ databases">
        <title>Sequencing the genomes of 1000 actinobacteria strains.</title>
        <authorList>
            <person name="Klenk H.-P."/>
        </authorList>
    </citation>
    <scope>NUCLEOTIDE SEQUENCE [LARGE SCALE GENOMIC DNA]</scope>
    <source>
        <strain evidence="2 3">DSM 44388</strain>
    </source>
</reference>
<feature type="transmembrane region" description="Helical" evidence="1">
    <location>
        <begin position="12"/>
        <end position="33"/>
    </location>
</feature>
<sequence length="102" mass="10609">MHTLSLEWQAIWKIFVVSVILGAGLPALFALGIRAMAFGTGGEAEEHAAGVSPAPHPAGRALAFVIFALVLLVVALGIMVIVAGGFGKEVSFDHIYPVLADK</sequence>
<keyword evidence="1" id="KW-1133">Transmembrane helix</keyword>
<gene>
    <name evidence="2" type="ORF">J2S57_000626</name>
</gene>
<evidence type="ECO:0000256" key="1">
    <source>
        <dbReference type="SAM" id="Phobius"/>
    </source>
</evidence>
<keyword evidence="3" id="KW-1185">Reference proteome</keyword>
<dbReference type="EMBL" id="JAUSQZ010000001">
    <property type="protein sequence ID" value="MDP9824877.1"/>
    <property type="molecule type" value="Genomic_DNA"/>
</dbReference>
<evidence type="ECO:0000313" key="2">
    <source>
        <dbReference type="EMBL" id="MDP9824877.1"/>
    </source>
</evidence>
<feature type="transmembrane region" description="Helical" evidence="1">
    <location>
        <begin position="61"/>
        <end position="86"/>
    </location>
</feature>
<accession>A0ABT9NWS9</accession>
<dbReference type="RefSeq" id="WP_307238080.1">
    <property type="nucleotide sequence ID" value="NZ_JAUSQZ010000001.1"/>
</dbReference>
<proteinExistence type="predicted"/>